<dbReference type="Pfam" id="PF13041">
    <property type="entry name" value="PPR_2"/>
    <property type="match status" value="2"/>
</dbReference>
<dbReference type="AlphaFoldDB" id="A0AAV8TE66"/>
<accession>A0AAV8TE66</accession>
<evidence type="ECO:0000256" key="2">
    <source>
        <dbReference type="PROSITE-ProRule" id="PRU00708"/>
    </source>
</evidence>
<dbReference type="PANTHER" id="PTHR47926:SF452">
    <property type="entry name" value="PENTATRICOPEPTIDE REPEAT-CONTAINING PROTEIN"/>
    <property type="match status" value="1"/>
</dbReference>
<evidence type="ECO:0000313" key="3">
    <source>
        <dbReference type="EMBL" id="KAJ8765013.1"/>
    </source>
</evidence>
<evidence type="ECO:0000313" key="4">
    <source>
        <dbReference type="Proteomes" id="UP001159364"/>
    </source>
</evidence>
<dbReference type="FunFam" id="1.25.40.10:FF:001093">
    <property type="entry name" value="Pentatricopeptide repeat-containing protein At2g34400"/>
    <property type="match status" value="1"/>
</dbReference>
<dbReference type="PANTHER" id="PTHR47926">
    <property type="entry name" value="PENTATRICOPEPTIDE REPEAT-CONTAINING PROTEIN"/>
    <property type="match status" value="1"/>
</dbReference>
<keyword evidence="1" id="KW-0677">Repeat</keyword>
<feature type="repeat" description="PPR" evidence="2">
    <location>
        <begin position="416"/>
        <end position="450"/>
    </location>
</feature>
<gene>
    <name evidence="3" type="ORF">K2173_010485</name>
</gene>
<feature type="repeat" description="PPR" evidence="2">
    <location>
        <begin position="113"/>
        <end position="147"/>
    </location>
</feature>
<dbReference type="FunFam" id="1.25.40.10:FF:000343">
    <property type="entry name" value="Pentatricopeptide repeat-containing protein At3g58590"/>
    <property type="match status" value="1"/>
</dbReference>
<feature type="repeat" description="PPR" evidence="2">
    <location>
        <begin position="315"/>
        <end position="349"/>
    </location>
</feature>
<dbReference type="PROSITE" id="PS51375">
    <property type="entry name" value="PPR"/>
    <property type="match status" value="4"/>
</dbReference>
<dbReference type="InterPro" id="IPR002885">
    <property type="entry name" value="PPR_rpt"/>
</dbReference>
<organism evidence="3 4">
    <name type="scientific">Erythroxylum novogranatense</name>
    <dbReference type="NCBI Taxonomy" id="1862640"/>
    <lineage>
        <taxon>Eukaryota</taxon>
        <taxon>Viridiplantae</taxon>
        <taxon>Streptophyta</taxon>
        <taxon>Embryophyta</taxon>
        <taxon>Tracheophyta</taxon>
        <taxon>Spermatophyta</taxon>
        <taxon>Magnoliopsida</taxon>
        <taxon>eudicotyledons</taxon>
        <taxon>Gunneridae</taxon>
        <taxon>Pentapetalae</taxon>
        <taxon>rosids</taxon>
        <taxon>fabids</taxon>
        <taxon>Malpighiales</taxon>
        <taxon>Erythroxylaceae</taxon>
        <taxon>Erythroxylum</taxon>
    </lineage>
</organism>
<comment type="caution">
    <text evidence="3">The sequence shown here is derived from an EMBL/GenBank/DDBJ whole genome shotgun (WGS) entry which is preliminary data.</text>
</comment>
<dbReference type="FunFam" id="1.25.40.10:FF:000227">
    <property type="entry name" value="Pentatricopeptide repeat-containing protein At3g13880"/>
    <property type="match status" value="1"/>
</dbReference>
<dbReference type="NCBIfam" id="TIGR00756">
    <property type="entry name" value="PPR"/>
    <property type="match status" value="4"/>
</dbReference>
<feature type="repeat" description="PPR" evidence="2">
    <location>
        <begin position="517"/>
        <end position="551"/>
    </location>
</feature>
<dbReference type="Pfam" id="PF01535">
    <property type="entry name" value="PPR"/>
    <property type="match status" value="5"/>
</dbReference>
<name>A0AAV8TE66_9ROSI</name>
<reference evidence="3 4" key="1">
    <citation type="submission" date="2021-09" db="EMBL/GenBank/DDBJ databases">
        <title>Genomic insights and catalytic innovation underlie evolution of tropane alkaloids biosynthesis.</title>
        <authorList>
            <person name="Wang Y.-J."/>
            <person name="Tian T."/>
            <person name="Huang J.-P."/>
            <person name="Huang S.-X."/>
        </authorList>
    </citation>
    <scope>NUCLEOTIDE SEQUENCE [LARGE SCALE GENOMIC DNA]</scope>
    <source>
        <strain evidence="3">KIB-2018</strain>
        <tissue evidence="3">Leaf</tissue>
    </source>
</reference>
<dbReference type="InterPro" id="IPR046960">
    <property type="entry name" value="PPR_At4g14850-like_plant"/>
</dbReference>
<keyword evidence="4" id="KW-1185">Reference proteome</keyword>
<dbReference type="GO" id="GO:0003723">
    <property type="term" value="F:RNA binding"/>
    <property type="evidence" value="ECO:0007669"/>
    <property type="project" value="InterPro"/>
</dbReference>
<dbReference type="Proteomes" id="UP001159364">
    <property type="component" value="Linkage Group LG05"/>
</dbReference>
<evidence type="ECO:0000256" key="1">
    <source>
        <dbReference type="ARBA" id="ARBA00022737"/>
    </source>
</evidence>
<dbReference type="GO" id="GO:0009451">
    <property type="term" value="P:RNA modification"/>
    <property type="evidence" value="ECO:0007669"/>
    <property type="project" value="InterPro"/>
</dbReference>
<dbReference type="InterPro" id="IPR011990">
    <property type="entry name" value="TPR-like_helical_dom_sf"/>
</dbReference>
<dbReference type="EMBL" id="JAIWQS010000005">
    <property type="protein sequence ID" value="KAJ8765013.1"/>
    <property type="molecule type" value="Genomic_DNA"/>
</dbReference>
<evidence type="ECO:0008006" key="5">
    <source>
        <dbReference type="Google" id="ProtNLM"/>
    </source>
</evidence>
<dbReference type="Gene3D" id="1.25.40.10">
    <property type="entry name" value="Tetratricopeptide repeat domain"/>
    <property type="match status" value="5"/>
</dbReference>
<sequence length="706" mass="77640">MRFLTILSNPKLYNWILRIKESSANGKWQEVIYGYSEVKRAGAEAADYSLLLPLVIKAYSNLSCGHGKSFHACLVKQGYESYTSVGNSILDFYSKYGDLNAAVTAFRCMTKADSISWNIVIHGHLTRGSFEEGLEWFTCARISGFDPNISILVLVIQACHFLQLKQQLSKLHAYLIHSGFYAISSVQNSLLGAYVDAGMQFARQLFDEMRVKDVIAWSVLINGYVQREESQVGLAVFREMVMLPSIKPDGVTIVSVLKGCANLAYISMGRLVHVLVICRGLVGDTFVQNSLIDMYSRCNDADSAFKVFCEISQRNNVSWNSMLSGFVLNQNYVEALSLITSMQKDGPRADEATLVSVLKICKYFELPSQCKSVHCTILRRGFDSNAMLLNSIIDAYAKSDLVELAWEVFARTRRKDVTLWSTMIAGFGRCGRPDEAIAVFREMSNAREMPNSITIVNLLEACSISADLKRSQWAHGVAVRRGMGVEVGIGTAIVDLYAKCGNIKASRKWFDQIPHKNVVTWSAMVAAYGMNGLPHEALALVAEMKLQGVKPNAVTALSVLCACSHGGLVEEGLSFFRSMVEEDGIEPGVEHYSCVVDLLGRAGELNNAMEVIKMMGGNASAWSSVLSACRSQGNSKLGEGAISRVTELEPLSWANYMVASGMYGGEGKWVDAGRMRMVAKERGVKVVSGYSLVHICDKAHFSSQSG</sequence>
<protein>
    <recommendedName>
        <fullName evidence="5">Pentatricopeptide repeat-containing protein</fullName>
    </recommendedName>
</protein>
<proteinExistence type="predicted"/>